<gene>
    <name evidence="2" type="ORF">HYH03_005427</name>
</gene>
<organism evidence="2 3">
    <name type="scientific">Edaphochlamys debaryana</name>
    <dbReference type="NCBI Taxonomy" id="47281"/>
    <lineage>
        <taxon>Eukaryota</taxon>
        <taxon>Viridiplantae</taxon>
        <taxon>Chlorophyta</taxon>
        <taxon>core chlorophytes</taxon>
        <taxon>Chlorophyceae</taxon>
        <taxon>CS clade</taxon>
        <taxon>Chlamydomonadales</taxon>
        <taxon>Chlamydomonadales incertae sedis</taxon>
        <taxon>Edaphochlamys</taxon>
    </lineage>
</organism>
<feature type="region of interest" description="Disordered" evidence="1">
    <location>
        <begin position="156"/>
        <end position="184"/>
    </location>
</feature>
<dbReference type="Proteomes" id="UP000612055">
    <property type="component" value="Unassembled WGS sequence"/>
</dbReference>
<feature type="compositionally biased region" description="Pro residues" evidence="1">
    <location>
        <begin position="159"/>
        <end position="176"/>
    </location>
</feature>
<accession>A0A835Y5W9</accession>
<dbReference type="AlphaFoldDB" id="A0A835Y5W9"/>
<comment type="caution">
    <text evidence="2">The sequence shown here is derived from an EMBL/GenBank/DDBJ whole genome shotgun (WGS) entry which is preliminary data.</text>
</comment>
<feature type="compositionally biased region" description="Polar residues" evidence="1">
    <location>
        <begin position="52"/>
        <end position="64"/>
    </location>
</feature>
<protein>
    <submittedName>
        <fullName evidence="2">Uncharacterized protein</fullName>
    </submittedName>
</protein>
<feature type="region of interest" description="Disordered" evidence="1">
    <location>
        <begin position="52"/>
        <end position="140"/>
    </location>
</feature>
<evidence type="ECO:0000256" key="1">
    <source>
        <dbReference type="SAM" id="MobiDB-lite"/>
    </source>
</evidence>
<keyword evidence="3" id="KW-1185">Reference proteome</keyword>
<proteinExistence type="predicted"/>
<feature type="compositionally biased region" description="Low complexity" evidence="1">
    <location>
        <begin position="73"/>
        <end position="89"/>
    </location>
</feature>
<evidence type="ECO:0000313" key="2">
    <source>
        <dbReference type="EMBL" id="KAG2496606.1"/>
    </source>
</evidence>
<reference evidence="2" key="1">
    <citation type="journal article" date="2020" name="bioRxiv">
        <title>Comparative genomics of Chlamydomonas.</title>
        <authorList>
            <person name="Craig R.J."/>
            <person name="Hasan A.R."/>
            <person name="Ness R.W."/>
            <person name="Keightley P.D."/>
        </authorList>
    </citation>
    <scope>NUCLEOTIDE SEQUENCE</scope>
    <source>
        <strain evidence="2">CCAP 11/70</strain>
    </source>
</reference>
<dbReference type="EMBL" id="JAEHOE010000018">
    <property type="protein sequence ID" value="KAG2496606.1"/>
    <property type="molecule type" value="Genomic_DNA"/>
</dbReference>
<sequence>MQDKDGLHKAACVMLKNDPIVLQAPPTPDVSAGDLETSPSTAFQASFVFSWRPQSDSGSQQQEAAATRLLGYAQRSQTPAPAAAPAKLPQPRPKSKRSATAKPRGGQSAKKARTQQPLPDSPGDAPRSAVAEDGPSTSAAATPVLNSLQTQATLVRPAPSLPPPAPPSQPPPPPLPDASAAPSQLVTSLASAAAAATGFHAPVSDQEAFLSPAALRAESTCGAAVPAAGCQGCVGGAPMAWAPPHAYGLPILPCPYSAGGAASALPLPPVRAPMPAPYCHGPALTTPLAYHPAACASSPSLPPTPAAPAVDLPSPFASPCALDAGVLHCASPAADPPLPPADAAGSGFLLEGFLTDDEVTDAVACLFEQWSGPQLDEEAAAITGFSLEAWKPATGELLPLV</sequence>
<evidence type="ECO:0000313" key="3">
    <source>
        <dbReference type="Proteomes" id="UP000612055"/>
    </source>
</evidence>
<name>A0A835Y5W9_9CHLO</name>